<proteinExistence type="inferred from homology"/>
<dbReference type="AlphaFoldDB" id="A0AAF0EMW2"/>
<dbReference type="PANTHER" id="PTHR16184">
    <property type="entry name" value="ELONGATOR COMPLEX PROTEIN 6"/>
    <property type="match status" value="1"/>
</dbReference>
<accession>A0AAF0EMW2</accession>
<evidence type="ECO:0000313" key="4">
    <source>
        <dbReference type="Proteomes" id="UP001219933"/>
    </source>
</evidence>
<dbReference type="Proteomes" id="UP001219933">
    <property type="component" value="Chromosome 1"/>
</dbReference>
<dbReference type="InterPro" id="IPR027417">
    <property type="entry name" value="P-loop_NTPase"/>
</dbReference>
<evidence type="ECO:0000256" key="2">
    <source>
        <dbReference type="ARBA" id="ARBA00008837"/>
    </source>
</evidence>
<dbReference type="EMBL" id="CP119877">
    <property type="protein sequence ID" value="WFD33231.1"/>
    <property type="molecule type" value="Genomic_DNA"/>
</dbReference>
<dbReference type="PANTHER" id="PTHR16184:SF6">
    <property type="entry name" value="ELONGATOR COMPLEX PROTEIN 6"/>
    <property type="match status" value="1"/>
</dbReference>
<dbReference type="InterPro" id="IPR018627">
    <property type="entry name" value="ELP6"/>
</dbReference>
<dbReference type="Pfam" id="PF09807">
    <property type="entry name" value="ELP6"/>
    <property type="match status" value="1"/>
</dbReference>
<dbReference type="GO" id="GO:0002098">
    <property type="term" value="P:tRNA wobble uridine modification"/>
    <property type="evidence" value="ECO:0007669"/>
    <property type="project" value="InterPro"/>
</dbReference>
<gene>
    <name evidence="3" type="ORF">MCUN1_000044</name>
</gene>
<reference evidence="3" key="1">
    <citation type="submission" date="2023-03" db="EMBL/GenBank/DDBJ databases">
        <title>Mating type loci evolution in Malassezia.</title>
        <authorList>
            <person name="Coelho M.A."/>
        </authorList>
    </citation>
    <scope>NUCLEOTIDE SEQUENCE</scope>
    <source>
        <strain evidence="3">CBS 11721</strain>
    </source>
</reference>
<comment type="similarity">
    <text evidence="2">Belongs to the ELP6 family.</text>
</comment>
<dbReference type="Gene3D" id="3.40.50.300">
    <property type="entry name" value="P-loop containing nucleotide triphosphate hydrolases"/>
    <property type="match status" value="1"/>
</dbReference>
<sequence length="256" mass="27427">MISLDTLLEFHTNQGTSTIPPSDGYIAVTDTVDAPALFVLFHYVQLAIQSGRPVVWIDGSGNGRTHLHSIARRSLCSTFTYVETSDESLAPLLDQVDASLADTDSTETATALVIVDDLSVLSWRHSNTAPWVIALRNKRAALITLSHVDATCATTKGASLDDTDESLFRFILHTADLWVSVKQLSSGRAADCDGEIAVHQLSRPAAAESDPALSSYRLVRSFGAASPCLYRIATTGVGALGSRPTLRIWARGTGLT</sequence>
<evidence type="ECO:0000256" key="1">
    <source>
        <dbReference type="ARBA" id="ARBA00005043"/>
    </source>
</evidence>
<protein>
    <submittedName>
        <fullName evidence="3">Uncharacterized protein</fullName>
    </submittedName>
</protein>
<keyword evidence="4" id="KW-1185">Reference proteome</keyword>
<evidence type="ECO:0000313" key="3">
    <source>
        <dbReference type="EMBL" id="WFD33231.1"/>
    </source>
</evidence>
<dbReference type="GO" id="GO:0033588">
    <property type="term" value="C:elongator holoenzyme complex"/>
    <property type="evidence" value="ECO:0007669"/>
    <property type="project" value="InterPro"/>
</dbReference>
<organism evidence="3 4">
    <name type="scientific">Malassezia cuniculi</name>
    <dbReference type="NCBI Taxonomy" id="948313"/>
    <lineage>
        <taxon>Eukaryota</taxon>
        <taxon>Fungi</taxon>
        <taxon>Dikarya</taxon>
        <taxon>Basidiomycota</taxon>
        <taxon>Ustilaginomycotina</taxon>
        <taxon>Malasseziomycetes</taxon>
        <taxon>Malasseziales</taxon>
        <taxon>Malasseziaceae</taxon>
        <taxon>Malassezia</taxon>
    </lineage>
</organism>
<name>A0AAF0EMW2_9BASI</name>
<comment type="pathway">
    <text evidence="1">tRNA modification; 5-methoxycarbonylmethyl-2-thiouridine-tRNA biosynthesis.</text>
</comment>